<evidence type="ECO:0000256" key="22">
    <source>
        <dbReference type="ARBA" id="ARBA00049244"/>
    </source>
</evidence>
<evidence type="ECO:0000259" key="24">
    <source>
        <dbReference type="PROSITE" id="PS50994"/>
    </source>
</evidence>
<evidence type="ECO:0000256" key="3">
    <source>
        <dbReference type="ARBA" id="ARBA00022612"/>
    </source>
</evidence>
<dbReference type="InterPro" id="IPR043502">
    <property type="entry name" value="DNA/RNA_pol_sf"/>
</dbReference>
<sequence>MESAIEISSIPVLNNTNYGEWSARIVILLRSKDLLHVCENTLPLDATVPVTNKWNKANSEAISIISSRVSHRVFIEVVKKYSRDAQQLWIKLEEQYASKKAINRGRVWMQWLRSTYDGNFQNYIDNSRMLMMSLETVNINIPAECHSFTLLGKLSGDPKIHQFVKVLSLNEELIQQPKLVLERLQEFHDNSKVQSSNHNSTPSALVSESAHLYKITYFCTNGKHNPMCTTHTKEACFAENPHLRPTHRANKRKTRSYQNPSAHLSIAQALVTAEIFNEKPEELIIDCGATHHMFNSRSLFSSFVETSPMAVSTGDSTSSLFSKGSGTVNLLIDSKVFALQECLFVPNLTCNLISLMRLCDGNMTISRSSLHFKLIIGDDVEIKGRILNNLMRVGYSLPVAHITKRSVNLWHQRLGHPGSQAIKAMGLPDHSADCSTCDLNKTHKVPFNHHFEHADKPLDCVHVDLVGPISPPSVSGNRYFLTIVDQATSFKLIKLLKQKSEAFKQFIIAKAYMENIQDRTLKKLVSDRGGELLNKEFKVLAKSKGFVHVFSPPETPQHNGYAERANRTILDKTRCLINSSGLPNHYWAEALNTAVFLSNLIPTPSRFNLSPYSLWTGNPPRIKKLRVFGCRAIVSIPRSHRDWKLGPAGETGVLIEKSTGHSDNLVVCDVEETPHLDSVEEVDEPRLTEVVEAEAVDEVCSADPDCNSRRVDESPLPSGDLNTVNKSTSIAIQPRIRVIGPRHPTLILGDINQENILGYPRRPRTLLTKTVDIPKTFRSALKGPLSNKWAKAIKKELGSTVNLNVWDVIGLKSEFKLVGTTWVFWVKTNHLKEVVEYKARLCAQGFSQMPGVDFGKTYAPTGRLNSLRCLISHAVLNNLAFHQVDIKSAFLNAPLTKVVYLSIPQGLDIDKRKYCLRLKKAIYGLKQAPLARYNSLKDWLIEVGFSVCISNPCVFFRSEDSPIWLYVHVDDIAIFGKEVSIFKDELRGRFDIKDIGVADLMLGIKVASSAGCISLSQGHFIESLLELYGMSDSKKMATPLLPNTHLLPASKDKVVKFNSLGFLERPGYSHWQAFLHVLRYLKGTSDVGLVYSKSSLSGIEAYSDADWGNCVGTQRSVTGFLATFNGNLVLWKTRKQPLVSIFTAKAEYKAVCHLTSELLCLKQWGQECGLLGEISPIPIHEDNQGCIKTINGDCSVNNKQMKHVDIQLHFIKEAVQNGVLKLVYTPTDCMLADFLTKSVNRPALARSLQSLGVLSLGVRGNVENQDQN</sequence>
<dbReference type="AlphaFoldDB" id="A0A9Q3FFT8"/>
<keyword evidence="13" id="KW-0460">Magnesium</keyword>
<keyword evidence="12" id="KW-0067">ATP-binding</keyword>
<evidence type="ECO:0000256" key="13">
    <source>
        <dbReference type="ARBA" id="ARBA00022842"/>
    </source>
</evidence>
<dbReference type="InterPro" id="IPR039537">
    <property type="entry name" value="Retrotran_Ty1/copia-like"/>
</dbReference>
<dbReference type="Pfam" id="PF14223">
    <property type="entry name" value="Retrotran_gag_2"/>
    <property type="match status" value="1"/>
</dbReference>
<dbReference type="InterPro" id="IPR001584">
    <property type="entry name" value="Integrase_cat-core"/>
</dbReference>
<dbReference type="Pfam" id="PF22936">
    <property type="entry name" value="Pol_BBD"/>
    <property type="match status" value="1"/>
</dbReference>
<dbReference type="InterPro" id="IPR012337">
    <property type="entry name" value="RNaseH-like_sf"/>
</dbReference>
<dbReference type="GO" id="GO:0046872">
    <property type="term" value="F:metal ion binding"/>
    <property type="evidence" value="ECO:0007669"/>
    <property type="project" value="UniProtKB-KW"/>
</dbReference>
<dbReference type="GO" id="GO:0006508">
    <property type="term" value="P:proteolysis"/>
    <property type="evidence" value="ECO:0007669"/>
    <property type="project" value="UniProtKB-KW"/>
</dbReference>
<keyword evidence="7" id="KW-0479">Metal-binding</keyword>
<dbReference type="PANTHER" id="PTHR42648">
    <property type="entry name" value="TRANSPOSASE, PUTATIVE-RELATED"/>
    <property type="match status" value="1"/>
</dbReference>
<keyword evidence="15" id="KW-0229">DNA integration</keyword>
<reference evidence="25" key="1">
    <citation type="submission" date="2021-03" db="EMBL/GenBank/DDBJ databases">
        <title>Draft genome sequence of rust myrtle Austropuccinia psidii MF-1, a brazilian biotype.</title>
        <authorList>
            <person name="Quecine M.C."/>
            <person name="Pachon D.M.R."/>
            <person name="Bonatelli M.L."/>
            <person name="Correr F.H."/>
            <person name="Franceschini L.M."/>
            <person name="Leite T.F."/>
            <person name="Margarido G.R.A."/>
            <person name="Almeida C.A."/>
            <person name="Ferrarezi J.A."/>
            <person name="Labate C.A."/>
        </authorList>
    </citation>
    <scope>NUCLEOTIDE SEQUENCE</scope>
    <source>
        <strain evidence="25">MF-1</strain>
    </source>
</reference>
<keyword evidence="26" id="KW-1185">Reference proteome</keyword>
<dbReference type="PROSITE" id="PS50994">
    <property type="entry name" value="INTEGRASE"/>
    <property type="match status" value="1"/>
</dbReference>
<dbReference type="GO" id="GO:0005524">
    <property type="term" value="F:ATP binding"/>
    <property type="evidence" value="ECO:0007669"/>
    <property type="project" value="UniProtKB-KW"/>
</dbReference>
<dbReference type="GO" id="GO:0003723">
    <property type="term" value="F:RNA binding"/>
    <property type="evidence" value="ECO:0007669"/>
    <property type="project" value="UniProtKB-KW"/>
</dbReference>
<dbReference type="InterPro" id="IPR036397">
    <property type="entry name" value="RNaseH_sf"/>
</dbReference>
<keyword evidence="14" id="KW-0694">RNA-binding</keyword>
<dbReference type="PANTHER" id="PTHR42648:SF11">
    <property type="entry name" value="TRANSPOSON TY4-P GAG-POL POLYPROTEIN"/>
    <property type="match status" value="1"/>
</dbReference>
<keyword evidence="5" id="KW-0548">Nucleotidyltransferase</keyword>
<dbReference type="GO" id="GO:0004519">
    <property type="term" value="F:endonuclease activity"/>
    <property type="evidence" value="ECO:0007669"/>
    <property type="project" value="UniProtKB-KW"/>
</dbReference>
<evidence type="ECO:0000256" key="8">
    <source>
        <dbReference type="ARBA" id="ARBA00022741"/>
    </source>
</evidence>
<keyword evidence="20" id="KW-0511">Multifunctional enzyme</keyword>
<evidence type="ECO:0000256" key="5">
    <source>
        <dbReference type="ARBA" id="ARBA00022695"/>
    </source>
</evidence>
<keyword evidence="6" id="KW-0540">Nuclease</keyword>
<evidence type="ECO:0000256" key="16">
    <source>
        <dbReference type="ARBA" id="ARBA00022918"/>
    </source>
</evidence>
<accession>A0A9Q3FFT8</accession>
<evidence type="ECO:0000313" key="26">
    <source>
        <dbReference type="Proteomes" id="UP000765509"/>
    </source>
</evidence>
<keyword evidence="11" id="KW-0378">Hydrolase</keyword>
<keyword evidence="2" id="KW-0815">Transposition</keyword>
<comment type="caution">
    <text evidence="25">The sequence shown here is derived from an EMBL/GenBank/DDBJ whole genome shotgun (WGS) entry which is preliminary data.</text>
</comment>
<evidence type="ECO:0000313" key="25">
    <source>
        <dbReference type="EMBL" id="MBW0536162.1"/>
    </source>
</evidence>
<evidence type="ECO:0000256" key="1">
    <source>
        <dbReference type="ARBA" id="ARBA00002180"/>
    </source>
</evidence>
<dbReference type="OrthoDB" id="3243429at2759"/>
<evidence type="ECO:0000256" key="17">
    <source>
        <dbReference type="ARBA" id="ARBA00022932"/>
    </source>
</evidence>
<gene>
    <name evidence="25" type="ORF">O181_075877</name>
</gene>
<dbReference type="Pfam" id="PF07727">
    <property type="entry name" value="RVT_2"/>
    <property type="match status" value="1"/>
</dbReference>
<dbReference type="SUPFAM" id="SSF53098">
    <property type="entry name" value="Ribonuclease H-like"/>
    <property type="match status" value="1"/>
</dbReference>
<dbReference type="SUPFAM" id="SSF56672">
    <property type="entry name" value="DNA/RNA polymerases"/>
    <property type="match status" value="1"/>
</dbReference>
<evidence type="ECO:0000256" key="20">
    <source>
        <dbReference type="ARBA" id="ARBA00023268"/>
    </source>
</evidence>
<dbReference type="GO" id="GO:0006310">
    <property type="term" value="P:DNA recombination"/>
    <property type="evidence" value="ECO:0007669"/>
    <property type="project" value="UniProtKB-KW"/>
</dbReference>
<evidence type="ECO:0000256" key="14">
    <source>
        <dbReference type="ARBA" id="ARBA00022884"/>
    </source>
</evidence>
<name>A0A9Q3FFT8_9BASI</name>
<evidence type="ECO:0000256" key="12">
    <source>
        <dbReference type="ARBA" id="ARBA00022840"/>
    </source>
</evidence>
<keyword evidence="3" id="KW-1188">Viral release from host cell</keyword>
<comment type="catalytic activity">
    <reaction evidence="22">
        <text>DNA(n) + a 2'-deoxyribonucleoside 5'-triphosphate = DNA(n+1) + diphosphate</text>
        <dbReference type="Rhea" id="RHEA:22508"/>
        <dbReference type="Rhea" id="RHEA-COMP:17339"/>
        <dbReference type="Rhea" id="RHEA-COMP:17340"/>
        <dbReference type="ChEBI" id="CHEBI:33019"/>
        <dbReference type="ChEBI" id="CHEBI:61560"/>
        <dbReference type="ChEBI" id="CHEBI:173112"/>
        <dbReference type="EC" id="2.7.7.7"/>
    </reaction>
</comment>
<dbReference type="GO" id="GO:0032196">
    <property type="term" value="P:transposition"/>
    <property type="evidence" value="ECO:0007669"/>
    <property type="project" value="UniProtKB-KW"/>
</dbReference>
<keyword evidence="10" id="KW-0255">Endonuclease</keyword>
<dbReference type="EMBL" id="AVOT02040917">
    <property type="protein sequence ID" value="MBW0536162.1"/>
    <property type="molecule type" value="Genomic_DNA"/>
</dbReference>
<keyword evidence="9" id="KW-0064">Aspartyl protease</keyword>
<keyword evidence="16" id="KW-0695">RNA-directed DNA polymerase</keyword>
<keyword evidence="8" id="KW-0547">Nucleotide-binding</keyword>
<dbReference type="GO" id="GO:0003964">
    <property type="term" value="F:RNA-directed DNA polymerase activity"/>
    <property type="evidence" value="ECO:0007669"/>
    <property type="project" value="UniProtKB-KW"/>
</dbReference>
<organism evidence="25 26">
    <name type="scientific">Austropuccinia psidii MF-1</name>
    <dbReference type="NCBI Taxonomy" id="1389203"/>
    <lineage>
        <taxon>Eukaryota</taxon>
        <taxon>Fungi</taxon>
        <taxon>Dikarya</taxon>
        <taxon>Basidiomycota</taxon>
        <taxon>Pucciniomycotina</taxon>
        <taxon>Pucciniomycetes</taxon>
        <taxon>Pucciniales</taxon>
        <taxon>Sphaerophragmiaceae</taxon>
        <taxon>Austropuccinia</taxon>
    </lineage>
</organism>
<evidence type="ECO:0000256" key="2">
    <source>
        <dbReference type="ARBA" id="ARBA00022578"/>
    </source>
</evidence>
<dbReference type="InterPro" id="IPR054722">
    <property type="entry name" value="PolX-like_BBD"/>
</dbReference>
<keyword evidence="19" id="KW-0233">DNA recombination</keyword>
<keyword evidence="18" id="KW-0917">Virion maturation</keyword>
<proteinExistence type="predicted"/>
<feature type="region of interest" description="Disordered" evidence="23">
    <location>
        <begin position="702"/>
        <end position="722"/>
    </location>
</feature>
<comment type="function">
    <text evidence="1">The aspartyl protease (PR) mediates the proteolytic cleavages of the Gag and Gag-Pol polyproteins after assembly of the VLP.</text>
</comment>
<comment type="catalytic activity">
    <reaction evidence="21">
        <text>DNA(n) + a 2'-deoxyribonucleoside 5'-triphosphate = DNA(n+1) + diphosphate</text>
        <dbReference type="Rhea" id="RHEA:22508"/>
        <dbReference type="Rhea" id="RHEA-COMP:17339"/>
        <dbReference type="Rhea" id="RHEA-COMP:17340"/>
        <dbReference type="ChEBI" id="CHEBI:33019"/>
        <dbReference type="ChEBI" id="CHEBI:61560"/>
        <dbReference type="ChEBI" id="CHEBI:173112"/>
        <dbReference type="EC" id="2.7.7.49"/>
    </reaction>
</comment>
<evidence type="ECO:0000256" key="15">
    <source>
        <dbReference type="ARBA" id="ARBA00022908"/>
    </source>
</evidence>
<evidence type="ECO:0000256" key="10">
    <source>
        <dbReference type="ARBA" id="ARBA00022759"/>
    </source>
</evidence>
<evidence type="ECO:0000256" key="9">
    <source>
        <dbReference type="ARBA" id="ARBA00022750"/>
    </source>
</evidence>
<keyword evidence="17" id="KW-0239">DNA-directed DNA polymerase</keyword>
<evidence type="ECO:0000256" key="21">
    <source>
        <dbReference type="ARBA" id="ARBA00048173"/>
    </source>
</evidence>
<evidence type="ECO:0000256" key="4">
    <source>
        <dbReference type="ARBA" id="ARBA00022670"/>
    </source>
</evidence>
<dbReference type="Gene3D" id="3.30.420.10">
    <property type="entry name" value="Ribonuclease H-like superfamily/Ribonuclease H"/>
    <property type="match status" value="1"/>
</dbReference>
<evidence type="ECO:0000256" key="7">
    <source>
        <dbReference type="ARBA" id="ARBA00022723"/>
    </source>
</evidence>
<dbReference type="GO" id="GO:0003887">
    <property type="term" value="F:DNA-directed DNA polymerase activity"/>
    <property type="evidence" value="ECO:0007669"/>
    <property type="project" value="UniProtKB-KW"/>
</dbReference>
<dbReference type="GO" id="GO:0015074">
    <property type="term" value="P:DNA integration"/>
    <property type="evidence" value="ECO:0007669"/>
    <property type="project" value="UniProtKB-KW"/>
</dbReference>
<dbReference type="GO" id="GO:0005634">
    <property type="term" value="C:nucleus"/>
    <property type="evidence" value="ECO:0007669"/>
    <property type="project" value="UniProtKB-ARBA"/>
</dbReference>
<evidence type="ECO:0000256" key="6">
    <source>
        <dbReference type="ARBA" id="ARBA00022722"/>
    </source>
</evidence>
<protein>
    <recommendedName>
        <fullName evidence="24">Integrase catalytic domain-containing protein</fullName>
    </recommendedName>
</protein>
<keyword evidence="17" id="KW-0808">Transferase</keyword>
<dbReference type="Proteomes" id="UP000765509">
    <property type="component" value="Unassembled WGS sequence"/>
</dbReference>
<dbReference type="InterPro" id="IPR013103">
    <property type="entry name" value="RVT_2"/>
</dbReference>
<evidence type="ECO:0000256" key="19">
    <source>
        <dbReference type="ARBA" id="ARBA00023172"/>
    </source>
</evidence>
<evidence type="ECO:0000256" key="11">
    <source>
        <dbReference type="ARBA" id="ARBA00022801"/>
    </source>
</evidence>
<evidence type="ECO:0000256" key="23">
    <source>
        <dbReference type="SAM" id="MobiDB-lite"/>
    </source>
</evidence>
<keyword evidence="4" id="KW-0645">Protease</keyword>
<dbReference type="CDD" id="cd09272">
    <property type="entry name" value="RNase_HI_RT_Ty1"/>
    <property type="match status" value="1"/>
</dbReference>
<dbReference type="GO" id="GO:0004190">
    <property type="term" value="F:aspartic-type endopeptidase activity"/>
    <property type="evidence" value="ECO:0007669"/>
    <property type="project" value="UniProtKB-KW"/>
</dbReference>
<evidence type="ECO:0000256" key="18">
    <source>
        <dbReference type="ARBA" id="ARBA00023113"/>
    </source>
</evidence>
<feature type="domain" description="Integrase catalytic" evidence="24">
    <location>
        <begin position="453"/>
        <end position="619"/>
    </location>
</feature>